<dbReference type="Proteomes" id="UP001244207">
    <property type="component" value="Unassembled WGS sequence"/>
</dbReference>
<feature type="signal peptide" evidence="1">
    <location>
        <begin position="1"/>
        <end position="30"/>
    </location>
</feature>
<dbReference type="AlphaFoldDB" id="A0AAD9D2L7"/>
<evidence type="ECO:0008006" key="4">
    <source>
        <dbReference type="Google" id="ProtNLM"/>
    </source>
</evidence>
<evidence type="ECO:0000313" key="2">
    <source>
        <dbReference type="EMBL" id="KAK1730855.1"/>
    </source>
</evidence>
<accession>A0AAD9D2L7</accession>
<organism evidence="2 3">
    <name type="scientific">Glomerella acutata</name>
    <name type="common">Colletotrichum acutatum</name>
    <dbReference type="NCBI Taxonomy" id="27357"/>
    <lineage>
        <taxon>Eukaryota</taxon>
        <taxon>Fungi</taxon>
        <taxon>Dikarya</taxon>
        <taxon>Ascomycota</taxon>
        <taxon>Pezizomycotina</taxon>
        <taxon>Sordariomycetes</taxon>
        <taxon>Hypocreomycetidae</taxon>
        <taxon>Glomerellales</taxon>
        <taxon>Glomerellaceae</taxon>
        <taxon>Colletotrichum</taxon>
        <taxon>Colletotrichum acutatum species complex</taxon>
    </lineage>
</organism>
<dbReference type="GeneID" id="85386368"/>
<name>A0AAD9D2L7_GLOAC</name>
<dbReference type="EMBL" id="JAHMHS010000005">
    <property type="protein sequence ID" value="KAK1730855.1"/>
    <property type="molecule type" value="Genomic_DNA"/>
</dbReference>
<gene>
    <name evidence="2" type="ORF">BDZ83DRAFT_342555</name>
</gene>
<keyword evidence="1" id="KW-0732">Signal</keyword>
<reference evidence="2" key="1">
    <citation type="submission" date="2021-12" db="EMBL/GenBank/DDBJ databases">
        <title>Comparative genomics, transcriptomics and evolutionary studies reveal genomic signatures of adaptation to plant cell wall in hemibiotrophic fungi.</title>
        <authorList>
            <consortium name="DOE Joint Genome Institute"/>
            <person name="Baroncelli R."/>
            <person name="Diaz J.F."/>
            <person name="Benocci T."/>
            <person name="Peng M."/>
            <person name="Battaglia E."/>
            <person name="Haridas S."/>
            <person name="Andreopoulos W."/>
            <person name="Labutti K."/>
            <person name="Pangilinan J."/>
            <person name="Floch G.L."/>
            <person name="Makela M.R."/>
            <person name="Henrissat B."/>
            <person name="Grigoriev I.V."/>
            <person name="Crouch J.A."/>
            <person name="De Vries R.P."/>
            <person name="Sukno S.A."/>
            <person name="Thon M.R."/>
        </authorList>
    </citation>
    <scope>NUCLEOTIDE SEQUENCE</scope>
    <source>
        <strain evidence="2">CBS 112980</strain>
    </source>
</reference>
<evidence type="ECO:0000256" key="1">
    <source>
        <dbReference type="SAM" id="SignalP"/>
    </source>
</evidence>
<proteinExistence type="predicted"/>
<feature type="chain" id="PRO_5041960841" description="Secreted protein" evidence="1">
    <location>
        <begin position="31"/>
        <end position="101"/>
    </location>
</feature>
<dbReference type="RefSeq" id="XP_060370910.1">
    <property type="nucleotide sequence ID" value="XM_060502469.1"/>
</dbReference>
<evidence type="ECO:0000313" key="3">
    <source>
        <dbReference type="Proteomes" id="UP001244207"/>
    </source>
</evidence>
<protein>
    <recommendedName>
        <fullName evidence="4">Secreted protein</fullName>
    </recommendedName>
</protein>
<keyword evidence="3" id="KW-1185">Reference proteome</keyword>
<sequence>MDQCQARPTNMSNLLFVLLYTQTLLQVSSTARPRVFHQRFATTQRPERYLDSSEETLDPTRRICTSPIPVCQPSKVKVSSKLWPEFLIDWHFPLISEPTCR</sequence>
<comment type="caution">
    <text evidence="2">The sequence shown here is derived from an EMBL/GenBank/DDBJ whole genome shotgun (WGS) entry which is preliminary data.</text>
</comment>